<organism evidence="6 7">
    <name type="scientific">Fusicatenibacter saccharivorans</name>
    <dbReference type="NCBI Taxonomy" id="1150298"/>
    <lineage>
        <taxon>Bacteria</taxon>
        <taxon>Bacillati</taxon>
        <taxon>Bacillota</taxon>
        <taxon>Clostridia</taxon>
        <taxon>Lachnospirales</taxon>
        <taxon>Lachnospiraceae</taxon>
        <taxon>Fusicatenibacter</taxon>
    </lineage>
</organism>
<dbReference type="EMBL" id="CZAL01000001">
    <property type="protein sequence ID" value="CUO60743.1"/>
    <property type="molecule type" value="Genomic_DNA"/>
</dbReference>
<dbReference type="CDD" id="cd00090">
    <property type="entry name" value="HTH_ARSR"/>
    <property type="match status" value="1"/>
</dbReference>
<name>A0A174IB42_9FIRM</name>
<dbReference type="InterPro" id="IPR019888">
    <property type="entry name" value="Tscrpt_reg_AsnC-like"/>
</dbReference>
<dbReference type="InterPro" id="IPR011991">
    <property type="entry name" value="ArsR-like_HTH"/>
</dbReference>
<dbReference type="InterPro" id="IPR036390">
    <property type="entry name" value="WH_DNA-bd_sf"/>
</dbReference>
<dbReference type="PANTHER" id="PTHR30154:SF53">
    <property type="entry name" value="HTH-TYPE TRANSCRIPTIONAL REGULATOR LRPC"/>
    <property type="match status" value="1"/>
</dbReference>
<dbReference type="InterPro" id="IPR000485">
    <property type="entry name" value="AsnC-type_HTH_dom"/>
</dbReference>
<dbReference type="InterPro" id="IPR019887">
    <property type="entry name" value="Tscrpt_reg_AsnC/Lrp_C"/>
</dbReference>
<keyword evidence="1" id="KW-0805">Transcription regulation</keyword>
<evidence type="ECO:0000256" key="2">
    <source>
        <dbReference type="ARBA" id="ARBA00023125"/>
    </source>
</evidence>
<gene>
    <name evidence="6" type="primary">lrpC</name>
    <name evidence="6" type="ORF">ERS852406_02983</name>
    <name evidence="5" type="ORF">ERS852498_00022</name>
</gene>
<dbReference type="Pfam" id="PF13412">
    <property type="entry name" value="HTH_24"/>
    <property type="match status" value="1"/>
</dbReference>
<evidence type="ECO:0000313" key="6">
    <source>
        <dbReference type="EMBL" id="CUO84384.1"/>
    </source>
</evidence>
<dbReference type="SMART" id="SM00344">
    <property type="entry name" value="HTH_ASNC"/>
    <property type="match status" value="1"/>
</dbReference>
<dbReference type="AlphaFoldDB" id="A0A174IB42"/>
<dbReference type="PANTHER" id="PTHR30154">
    <property type="entry name" value="LEUCINE-RESPONSIVE REGULATORY PROTEIN"/>
    <property type="match status" value="1"/>
</dbReference>
<dbReference type="InterPro" id="IPR011008">
    <property type="entry name" value="Dimeric_a/b-barrel"/>
</dbReference>
<keyword evidence="3" id="KW-0804">Transcription</keyword>
<keyword evidence="2" id="KW-0238">DNA-binding</keyword>
<evidence type="ECO:0000259" key="4">
    <source>
        <dbReference type="PROSITE" id="PS50956"/>
    </source>
</evidence>
<dbReference type="EMBL" id="CYYV01000017">
    <property type="protein sequence ID" value="CUO84384.1"/>
    <property type="molecule type" value="Genomic_DNA"/>
</dbReference>
<dbReference type="SUPFAM" id="SSF46785">
    <property type="entry name" value="Winged helix' DNA-binding domain"/>
    <property type="match status" value="1"/>
</dbReference>
<evidence type="ECO:0000313" key="5">
    <source>
        <dbReference type="EMBL" id="CUO60743.1"/>
    </source>
</evidence>
<dbReference type="SUPFAM" id="SSF54909">
    <property type="entry name" value="Dimeric alpha+beta barrel"/>
    <property type="match status" value="1"/>
</dbReference>
<evidence type="ECO:0000256" key="1">
    <source>
        <dbReference type="ARBA" id="ARBA00023015"/>
    </source>
</evidence>
<dbReference type="GO" id="GO:0043565">
    <property type="term" value="F:sequence-specific DNA binding"/>
    <property type="evidence" value="ECO:0007669"/>
    <property type="project" value="InterPro"/>
</dbReference>
<dbReference type="Pfam" id="PF01037">
    <property type="entry name" value="AsnC_trans_reg"/>
    <property type="match status" value="1"/>
</dbReference>
<dbReference type="Gene3D" id="3.30.70.920">
    <property type="match status" value="1"/>
</dbReference>
<accession>A0A174IB42</accession>
<dbReference type="GO" id="GO:0043200">
    <property type="term" value="P:response to amino acid"/>
    <property type="evidence" value="ECO:0007669"/>
    <property type="project" value="TreeGrafter"/>
</dbReference>
<dbReference type="InterPro" id="IPR036388">
    <property type="entry name" value="WH-like_DNA-bd_sf"/>
</dbReference>
<evidence type="ECO:0000313" key="8">
    <source>
        <dbReference type="Proteomes" id="UP000095709"/>
    </source>
</evidence>
<dbReference type="Proteomes" id="UP000095706">
    <property type="component" value="Unassembled WGS sequence"/>
</dbReference>
<dbReference type="Proteomes" id="UP000095709">
    <property type="component" value="Unassembled WGS sequence"/>
</dbReference>
<protein>
    <submittedName>
        <fullName evidence="6">HTH-type transcriptional regulator lrpC</fullName>
    </submittedName>
</protein>
<feature type="domain" description="HTH asnC-type" evidence="4">
    <location>
        <begin position="5"/>
        <end position="66"/>
    </location>
</feature>
<dbReference type="STRING" id="1150298.ERS852406_02983"/>
<dbReference type="GO" id="GO:0005829">
    <property type="term" value="C:cytosol"/>
    <property type="evidence" value="ECO:0007669"/>
    <property type="project" value="TreeGrafter"/>
</dbReference>
<dbReference type="Gene3D" id="1.10.10.10">
    <property type="entry name" value="Winged helix-like DNA-binding domain superfamily/Winged helix DNA-binding domain"/>
    <property type="match status" value="1"/>
</dbReference>
<dbReference type="PROSITE" id="PS50956">
    <property type="entry name" value="HTH_ASNC_2"/>
    <property type="match status" value="1"/>
</dbReference>
<reference evidence="7 8" key="1">
    <citation type="submission" date="2015-09" db="EMBL/GenBank/DDBJ databases">
        <authorList>
            <consortium name="Pathogen Informatics"/>
        </authorList>
    </citation>
    <scope>NUCLEOTIDE SEQUENCE [LARGE SCALE GENOMIC DNA]</scope>
    <source>
        <strain evidence="6 7">2789STDY5608849</strain>
        <strain evidence="5 8">2789STDY5834885</strain>
    </source>
</reference>
<sequence>MKRELDTADRKIVELLQEDARLPLKSIADKVSLTSPTVSARIDRLEKDGVITGYRASVNPEVFDYRIKAFINLEVEPVRKKEFYPYITDCPNVIECNCVTGDYSMLMEVVFHTTSELDQFIGQLQHFGRTKTQIVFSTSVEHRGIPLGDTRIPILEQEEEKG</sequence>
<dbReference type="PRINTS" id="PR00033">
    <property type="entry name" value="HTHASNC"/>
</dbReference>
<evidence type="ECO:0000256" key="3">
    <source>
        <dbReference type="ARBA" id="ARBA00023163"/>
    </source>
</evidence>
<evidence type="ECO:0000313" key="7">
    <source>
        <dbReference type="Proteomes" id="UP000095706"/>
    </source>
</evidence>
<proteinExistence type="predicted"/>